<dbReference type="EMBL" id="BQNJ01000001">
    <property type="protein sequence ID" value="GKH00244.1"/>
    <property type="molecule type" value="Genomic_DNA"/>
</dbReference>
<proteinExistence type="predicted"/>
<gene>
    <name evidence="1" type="ORF">CE91St55_22250</name>
</gene>
<organism evidence="1 2">
    <name type="scientific">Hungatella hathewayi</name>
    <dbReference type="NCBI Taxonomy" id="154046"/>
    <lineage>
        <taxon>Bacteria</taxon>
        <taxon>Bacillati</taxon>
        <taxon>Bacillota</taxon>
        <taxon>Clostridia</taxon>
        <taxon>Lachnospirales</taxon>
        <taxon>Lachnospiraceae</taxon>
        <taxon>Hungatella</taxon>
    </lineage>
</organism>
<sequence length="57" mass="6275">MLESLMNAKIQEPAETEKVDLLHLNPADAGCCCGGHAGHHCCGKHRHHNTEQQEKSE</sequence>
<dbReference type="Proteomes" id="UP001055091">
    <property type="component" value="Unassembled WGS sequence"/>
</dbReference>
<name>A0AA37JFP8_9FIRM</name>
<reference evidence="1" key="1">
    <citation type="submission" date="2022-01" db="EMBL/GenBank/DDBJ databases">
        <title>Novel bile acid biosynthetic pathways are enriched in the microbiome of centenarians.</title>
        <authorList>
            <person name="Sato Y."/>
            <person name="Atarashi K."/>
            <person name="Plichta R.D."/>
            <person name="Arai Y."/>
            <person name="Sasajima S."/>
            <person name="Kearney M.S."/>
            <person name="Suda W."/>
            <person name="Takeshita K."/>
            <person name="Sasaki T."/>
            <person name="Okamoto S."/>
            <person name="Skelly N.A."/>
            <person name="Okamura Y."/>
            <person name="Vlamakis H."/>
            <person name="Li Y."/>
            <person name="Tanoue T."/>
            <person name="Takei H."/>
            <person name="Nittono H."/>
            <person name="Narushima S."/>
            <person name="Irie J."/>
            <person name="Itoh H."/>
            <person name="Moriya K."/>
            <person name="Sugiura Y."/>
            <person name="Suematsu M."/>
            <person name="Moritoki N."/>
            <person name="Shibata S."/>
            <person name="Littman R.D."/>
            <person name="Fischbach A.M."/>
            <person name="Uwamino Y."/>
            <person name="Inoue T."/>
            <person name="Honda A."/>
            <person name="Hattori M."/>
            <person name="Murai T."/>
            <person name="Xavier J.R."/>
            <person name="Hirose N."/>
            <person name="Honda K."/>
        </authorList>
    </citation>
    <scope>NUCLEOTIDE SEQUENCE</scope>
    <source>
        <strain evidence="1">CE91-St55</strain>
    </source>
</reference>
<evidence type="ECO:0000313" key="2">
    <source>
        <dbReference type="Proteomes" id="UP001055091"/>
    </source>
</evidence>
<dbReference type="AlphaFoldDB" id="A0AA37JFP8"/>
<protein>
    <submittedName>
        <fullName evidence="1">Uncharacterized protein</fullName>
    </submittedName>
</protein>
<accession>A0AA37JFP8</accession>
<comment type="caution">
    <text evidence="1">The sequence shown here is derived from an EMBL/GenBank/DDBJ whole genome shotgun (WGS) entry which is preliminary data.</text>
</comment>
<evidence type="ECO:0000313" key="1">
    <source>
        <dbReference type="EMBL" id="GKH00244.1"/>
    </source>
</evidence>